<reference evidence="2" key="1">
    <citation type="journal article" date="2023" name="Nat. Plants">
        <title>Single-cell RNA sequencing provides a high-resolution roadmap for understanding the multicellular compartmentation of specialized metabolism.</title>
        <authorList>
            <person name="Sun S."/>
            <person name="Shen X."/>
            <person name="Li Y."/>
            <person name="Li Y."/>
            <person name="Wang S."/>
            <person name="Li R."/>
            <person name="Zhang H."/>
            <person name="Shen G."/>
            <person name="Guo B."/>
            <person name="Wei J."/>
            <person name="Xu J."/>
            <person name="St-Pierre B."/>
            <person name="Chen S."/>
            <person name="Sun C."/>
        </authorList>
    </citation>
    <scope>NUCLEOTIDE SEQUENCE [LARGE SCALE GENOMIC DNA]</scope>
</reference>
<sequence>MDSEQPQVEIDYEFLPLIRVYKNGRVERLLGTESIPAGPDPKTGVLSKDVHNIISETEVYVRIYLPSNLKNGSQKLPLLVYFHGGGFCLSTPSSPNYHNYLNAIVSEAQIIAVSVHYRRAPEHRLPVAYEDSWAALHWIVSHRNGDGPEPWLNNHSDFGRLFMAGDSSGANIAHNLAMAIGKPDLGFELDVIGIALIHPYFWGSVPIGSESIDPDRKATVDRLWPFVCPNRADQDDPWVNPVAEDAPSLEGLGCKRVIVCVAEKDILKDRGWVYYQVLGRSGWTGVVEIHQTDGEDHAFHLYTLESEKAKNLIRKLADFFNRDMPPWLR</sequence>
<protein>
    <submittedName>
        <fullName evidence="1">Uncharacterized protein</fullName>
    </submittedName>
</protein>
<accession>A0ACC0A893</accession>
<dbReference type="Proteomes" id="UP001060085">
    <property type="component" value="Linkage Group LG06"/>
</dbReference>
<comment type="caution">
    <text evidence="1">The sequence shown here is derived from an EMBL/GenBank/DDBJ whole genome shotgun (WGS) entry which is preliminary data.</text>
</comment>
<gene>
    <name evidence="1" type="ORF">M9H77_25016</name>
</gene>
<keyword evidence="2" id="KW-1185">Reference proteome</keyword>
<organism evidence="1 2">
    <name type="scientific">Catharanthus roseus</name>
    <name type="common">Madagascar periwinkle</name>
    <name type="synonym">Vinca rosea</name>
    <dbReference type="NCBI Taxonomy" id="4058"/>
    <lineage>
        <taxon>Eukaryota</taxon>
        <taxon>Viridiplantae</taxon>
        <taxon>Streptophyta</taxon>
        <taxon>Embryophyta</taxon>
        <taxon>Tracheophyta</taxon>
        <taxon>Spermatophyta</taxon>
        <taxon>Magnoliopsida</taxon>
        <taxon>eudicotyledons</taxon>
        <taxon>Gunneridae</taxon>
        <taxon>Pentapetalae</taxon>
        <taxon>asterids</taxon>
        <taxon>lamiids</taxon>
        <taxon>Gentianales</taxon>
        <taxon>Apocynaceae</taxon>
        <taxon>Rauvolfioideae</taxon>
        <taxon>Vinceae</taxon>
        <taxon>Catharanthinae</taxon>
        <taxon>Catharanthus</taxon>
    </lineage>
</organism>
<name>A0ACC0A893_CATRO</name>
<evidence type="ECO:0000313" key="1">
    <source>
        <dbReference type="EMBL" id="KAI5656223.1"/>
    </source>
</evidence>
<evidence type="ECO:0000313" key="2">
    <source>
        <dbReference type="Proteomes" id="UP001060085"/>
    </source>
</evidence>
<proteinExistence type="predicted"/>
<dbReference type="EMBL" id="CM044706">
    <property type="protein sequence ID" value="KAI5656223.1"/>
    <property type="molecule type" value="Genomic_DNA"/>
</dbReference>